<dbReference type="Proteomes" id="UP000249340">
    <property type="component" value="Chromosome"/>
</dbReference>
<dbReference type="Gene3D" id="3.90.226.10">
    <property type="entry name" value="2-enoyl-CoA Hydratase, Chain A, domain 1"/>
    <property type="match status" value="1"/>
</dbReference>
<evidence type="ECO:0000313" key="5">
    <source>
        <dbReference type="Proteomes" id="UP000249340"/>
    </source>
</evidence>
<keyword evidence="4" id="KW-0413">Isomerase</keyword>
<evidence type="ECO:0000256" key="2">
    <source>
        <dbReference type="ARBA" id="ARBA00023098"/>
    </source>
</evidence>
<dbReference type="KEGG" id="stri:C7M71_001200"/>
<keyword evidence="2" id="KW-0443">Lipid metabolism</keyword>
<comment type="similarity">
    <text evidence="1">Belongs to the enoyl-CoA hydratase/isomerase family.</text>
</comment>
<dbReference type="AlphaFoldDB" id="A0A345SRE5"/>
<dbReference type="InterPro" id="IPR029045">
    <property type="entry name" value="ClpP/crotonase-like_dom_sf"/>
</dbReference>
<dbReference type="CDD" id="cd06558">
    <property type="entry name" value="crotonase-like"/>
    <property type="match status" value="1"/>
</dbReference>
<sequence>MLLTVGQVAEDLSGRTGSIGLDDAGRVRHRLTVVDLDTAPGATTAQTAEVARRIAAGPGVVVGVAERPDRVPDALLDAVTLTLAPRGAADDRRTVASADVAQDLETLRRSADRNPAASAVLDQVLRGVAGLPVADALRLESFAYSTLLAGPEFAAWLDRRGPRATPVVPERCVLVERSGEALRITLNHPGRRNAYSAAVRDALVDALDVAVLDPSVREVELRGNGPAFCSGGDLAEFGTAPDPVSGHLIRTGRSAAALLAGLSARTHVRLHGHCVGAGIELPSFASRVTAAPDVAIRLPEIAMGLIPGAGGTVGITRRIGRWRTAYLALTGAVVDARSALAWGLVDEVRPVGG</sequence>
<dbReference type="Pfam" id="PF00378">
    <property type="entry name" value="ECH_1"/>
    <property type="match status" value="1"/>
</dbReference>
<dbReference type="GO" id="GO:0016829">
    <property type="term" value="F:lyase activity"/>
    <property type="evidence" value="ECO:0007669"/>
    <property type="project" value="UniProtKB-KW"/>
</dbReference>
<evidence type="ECO:0000313" key="4">
    <source>
        <dbReference type="EMBL" id="AXI76300.1"/>
    </source>
</evidence>
<protein>
    <submittedName>
        <fullName evidence="4">Enoyl-CoA hydratase/isomerase family protein</fullName>
    </submittedName>
</protein>
<dbReference type="GO" id="GO:0016853">
    <property type="term" value="F:isomerase activity"/>
    <property type="evidence" value="ECO:0007669"/>
    <property type="project" value="UniProtKB-KW"/>
</dbReference>
<dbReference type="EMBL" id="CP031264">
    <property type="protein sequence ID" value="AXI76300.1"/>
    <property type="molecule type" value="Genomic_DNA"/>
</dbReference>
<dbReference type="InterPro" id="IPR001753">
    <property type="entry name" value="Enoyl-CoA_hydra/iso"/>
</dbReference>
<reference evidence="5" key="1">
    <citation type="submission" date="2018-07" db="EMBL/GenBank/DDBJ databases">
        <title>Streptacidiphilus bronchialis DSM 106435 chromosome.</title>
        <authorList>
            <person name="Batra D."/>
            <person name="Gulvik C.A."/>
        </authorList>
    </citation>
    <scope>NUCLEOTIDE SEQUENCE [LARGE SCALE GENOMIC DNA]</scope>
    <source>
        <strain evidence="5">DSM 106435</strain>
    </source>
</reference>
<dbReference type="PANTHER" id="PTHR11941">
    <property type="entry name" value="ENOYL-COA HYDRATASE-RELATED"/>
    <property type="match status" value="1"/>
</dbReference>
<organism evidence="4 5">
    <name type="scientific">Peterkaempfera bronchialis</name>
    <dbReference type="NCBI Taxonomy" id="2126346"/>
    <lineage>
        <taxon>Bacteria</taxon>
        <taxon>Bacillati</taxon>
        <taxon>Actinomycetota</taxon>
        <taxon>Actinomycetes</taxon>
        <taxon>Kitasatosporales</taxon>
        <taxon>Streptomycetaceae</taxon>
        <taxon>Peterkaempfera</taxon>
    </lineage>
</organism>
<keyword evidence="5" id="KW-1185">Reference proteome</keyword>
<proteinExistence type="inferred from homology"/>
<gene>
    <name evidence="4" type="ORF">C7M71_001200</name>
</gene>
<dbReference type="SUPFAM" id="SSF52096">
    <property type="entry name" value="ClpP/crotonase"/>
    <property type="match status" value="1"/>
</dbReference>
<dbReference type="OrthoDB" id="3473569at2"/>
<evidence type="ECO:0000256" key="3">
    <source>
        <dbReference type="ARBA" id="ARBA00023239"/>
    </source>
</evidence>
<dbReference type="RefSeq" id="WP_111489130.1">
    <property type="nucleotide sequence ID" value="NZ_CP031264.1"/>
</dbReference>
<name>A0A345SRE5_9ACTN</name>
<dbReference type="PANTHER" id="PTHR11941:SF169">
    <property type="entry name" value="(7AS)-7A-METHYL-1,5-DIOXO-2,3,5,6,7,7A-HEXAHYDRO-1H-INDENE-CARBOXYL-COA HYDROLASE"/>
    <property type="match status" value="1"/>
</dbReference>
<dbReference type="GO" id="GO:0006635">
    <property type="term" value="P:fatty acid beta-oxidation"/>
    <property type="evidence" value="ECO:0007669"/>
    <property type="project" value="TreeGrafter"/>
</dbReference>
<keyword evidence="3" id="KW-0456">Lyase</keyword>
<accession>A0A345SRE5</accession>
<evidence type="ECO:0000256" key="1">
    <source>
        <dbReference type="ARBA" id="ARBA00005254"/>
    </source>
</evidence>